<name>A0AAI9YTP7_9PEZI</name>
<keyword evidence="2" id="KW-1185">Reference proteome</keyword>
<proteinExistence type="predicted"/>
<protein>
    <submittedName>
        <fullName evidence="1">Uncharacterized protein</fullName>
    </submittedName>
</protein>
<accession>A0AAI9YTP7</accession>
<evidence type="ECO:0000313" key="2">
    <source>
        <dbReference type="Proteomes" id="UP001240678"/>
    </source>
</evidence>
<dbReference type="AlphaFoldDB" id="A0AAI9YTP7"/>
<feature type="non-terminal residue" evidence="1">
    <location>
        <position position="1"/>
    </location>
</feature>
<dbReference type="RefSeq" id="XP_060311975.1">
    <property type="nucleotide sequence ID" value="XM_060457275.1"/>
</dbReference>
<comment type="caution">
    <text evidence="1">The sequence shown here is derived from an EMBL/GenBank/DDBJ whole genome shotgun (WGS) entry which is preliminary data.</text>
</comment>
<evidence type="ECO:0000313" key="1">
    <source>
        <dbReference type="EMBL" id="KAK1524028.1"/>
    </source>
</evidence>
<gene>
    <name evidence="1" type="ORF">CCOS01_09115</name>
</gene>
<reference evidence="1 2" key="1">
    <citation type="submission" date="2016-10" db="EMBL/GenBank/DDBJ databases">
        <title>The genome sequence of Colletotrichum fioriniae PJ7.</title>
        <authorList>
            <person name="Baroncelli R."/>
        </authorList>
    </citation>
    <scope>NUCLEOTIDE SEQUENCE [LARGE SCALE GENOMIC DNA]</scope>
    <source>
        <strain evidence="1 2">IMI 309622</strain>
    </source>
</reference>
<dbReference type="Proteomes" id="UP001240678">
    <property type="component" value="Unassembled WGS sequence"/>
</dbReference>
<sequence length="96" mass="11083">LLPEDRQEHIYRLFLESNETENRFGFGSSVYFFVVDMMLSIQLGLLPIPFGLVDGNSPLLSCLFGIWNILKLRRFCAAYHLAEVRLSPHHSTSQRI</sequence>
<dbReference type="GeneID" id="85340822"/>
<organism evidence="1 2">
    <name type="scientific">Colletotrichum costaricense</name>
    <dbReference type="NCBI Taxonomy" id="1209916"/>
    <lineage>
        <taxon>Eukaryota</taxon>
        <taxon>Fungi</taxon>
        <taxon>Dikarya</taxon>
        <taxon>Ascomycota</taxon>
        <taxon>Pezizomycotina</taxon>
        <taxon>Sordariomycetes</taxon>
        <taxon>Hypocreomycetidae</taxon>
        <taxon>Glomerellales</taxon>
        <taxon>Glomerellaceae</taxon>
        <taxon>Colletotrichum</taxon>
        <taxon>Colletotrichum acutatum species complex</taxon>
    </lineage>
</organism>
<dbReference type="EMBL" id="MOOE01000009">
    <property type="protein sequence ID" value="KAK1524028.1"/>
    <property type="molecule type" value="Genomic_DNA"/>
</dbReference>